<organism evidence="3">
    <name type="scientific">Caenorhabditis brenneri</name>
    <name type="common">Nematode worm</name>
    <dbReference type="NCBI Taxonomy" id="135651"/>
    <lineage>
        <taxon>Eukaryota</taxon>
        <taxon>Metazoa</taxon>
        <taxon>Ecdysozoa</taxon>
        <taxon>Nematoda</taxon>
        <taxon>Chromadorea</taxon>
        <taxon>Rhabditida</taxon>
        <taxon>Rhabditina</taxon>
        <taxon>Rhabditomorpha</taxon>
        <taxon>Rhabditoidea</taxon>
        <taxon>Rhabditidae</taxon>
        <taxon>Peloderinae</taxon>
        <taxon>Caenorhabditis</taxon>
    </lineage>
</organism>
<proteinExistence type="predicted"/>
<accession>G0NGC0</accession>
<evidence type="ECO:0000256" key="1">
    <source>
        <dbReference type="SAM" id="SignalP"/>
    </source>
</evidence>
<dbReference type="HOGENOM" id="CLU_1295416_0_0_1"/>
<dbReference type="InParanoid" id="G0NGC0"/>
<keyword evidence="1" id="KW-0732">Signal</keyword>
<dbReference type="EMBL" id="GL379879">
    <property type="protein sequence ID" value="EGT59972.1"/>
    <property type="molecule type" value="Genomic_DNA"/>
</dbReference>
<dbReference type="AlphaFoldDB" id="G0NGC0"/>
<dbReference type="Proteomes" id="UP000008068">
    <property type="component" value="Unassembled WGS sequence"/>
</dbReference>
<name>G0NGC0_CAEBE</name>
<protein>
    <submittedName>
        <fullName evidence="2">Uncharacterized protein</fullName>
    </submittedName>
</protein>
<feature type="chain" id="PRO_5003405726" evidence="1">
    <location>
        <begin position="21"/>
        <end position="213"/>
    </location>
</feature>
<feature type="signal peptide" evidence="1">
    <location>
        <begin position="1"/>
        <end position="20"/>
    </location>
</feature>
<keyword evidence="3" id="KW-1185">Reference proteome</keyword>
<reference evidence="3" key="1">
    <citation type="submission" date="2011-07" db="EMBL/GenBank/DDBJ databases">
        <authorList>
            <consortium name="Caenorhabditis brenneri Sequencing and Analysis Consortium"/>
            <person name="Wilson R.K."/>
        </authorList>
    </citation>
    <scope>NUCLEOTIDE SEQUENCE [LARGE SCALE GENOMIC DNA]</scope>
    <source>
        <strain evidence="3">PB2801</strain>
    </source>
</reference>
<evidence type="ECO:0000313" key="3">
    <source>
        <dbReference type="Proteomes" id="UP000008068"/>
    </source>
</evidence>
<sequence length="213" mass="24146">MLKDVIIVALVLLAHSGGSSQETKTIDKKLANVTRIPAVLVTPIPKNSSQKTKSAKKPLVNVSQTHFAAVTVTQENDCEVGRRYVAITNCLNGLNDQIYARREDHQNLDDHFTLTFNDGSQWDKSEFQTFLLIKKILFLKFSEKTIDYVNKLPQDQNINVVLKVITNHTDNTIEFGARIYGPGHQRHWAVFLYSVRSRGLLKGDHVTDIRINF</sequence>
<gene>
    <name evidence="2" type="ORF">CAEBREN_23795</name>
</gene>
<evidence type="ECO:0000313" key="2">
    <source>
        <dbReference type="EMBL" id="EGT59972.1"/>
    </source>
</evidence>